<dbReference type="Pfam" id="PF02423">
    <property type="entry name" value="OCD_Mu_crystall"/>
    <property type="match status" value="1"/>
</dbReference>
<dbReference type="Proteomes" id="UP001177295">
    <property type="component" value="Chromosome"/>
</dbReference>
<dbReference type="Gene3D" id="3.40.50.720">
    <property type="entry name" value="NAD(P)-binding Rossmann-like Domain"/>
    <property type="match status" value="1"/>
</dbReference>
<dbReference type="InterPro" id="IPR023401">
    <property type="entry name" value="ODC_N"/>
</dbReference>
<keyword evidence="2" id="KW-1185">Reference proteome</keyword>
<dbReference type="InterPro" id="IPR036291">
    <property type="entry name" value="NAD(P)-bd_dom_sf"/>
</dbReference>
<dbReference type="RefSeq" id="WP_376754294.1">
    <property type="nucleotide sequence ID" value="NZ_CP124550.1"/>
</dbReference>
<name>A0ABY8WU43_9BACT</name>
<dbReference type="InterPro" id="IPR003462">
    <property type="entry name" value="ODC_Mu_crystall"/>
</dbReference>
<dbReference type="PIRSF" id="PIRSF001439">
    <property type="entry name" value="CryM"/>
    <property type="match status" value="1"/>
</dbReference>
<reference evidence="1 2" key="1">
    <citation type="journal article" date="2023" name="Cell">
        <title>Genetic manipulation of Patescibacteria provides mechanistic insights into microbial dark matter and the epibiotic lifestyle.</title>
        <authorList>
            <person name="Wang Y."/>
            <person name="Gallagher L.A."/>
            <person name="Andrade P.A."/>
            <person name="Liu A."/>
            <person name="Humphreys I.R."/>
            <person name="Turkarslan S."/>
            <person name="Cutler K.J."/>
            <person name="Arrieta-Ortiz M.L."/>
            <person name="Li Y."/>
            <person name="Radey M.C."/>
            <person name="McLean J.S."/>
            <person name="Cong Q."/>
            <person name="Baker D."/>
            <person name="Baliga N.S."/>
            <person name="Peterson S.B."/>
            <person name="Mougous J.D."/>
        </authorList>
    </citation>
    <scope>NUCLEOTIDE SEQUENCE [LARGE SCALE GENOMIC DNA]</scope>
    <source>
        <strain evidence="1 2">ML1</strain>
    </source>
</reference>
<evidence type="ECO:0000313" key="1">
    <source>
        <dbReference type="EMBL" id="WIO45930.1"/>
    </source>
</evidence>
<proteinExistence type="predicted"/>
<dbReference type="PANTHER" id="PTHR13812">
    <property type="entry name" value="KETIMINE REDUCTASE MU-CRYSTALLIN"/>
    <property type="match status" value="1"/>
</dbReference>
<accession>A0ABY8WU43</accession>
<keyword evidence="1" id="KW-0560">Oxidoreductase</keyword>
<dbReference type="PANTHER" id="PTHR13812:SF19">
    <property type="entry name" value="KETIMINE REDUCTASE MU-CRYSTALLIN"/>
    <property type="match status" value="1"/>
</dbReference>
<organism evidence="1 2">
    <name type="scientific">Candidatus Southlakia epibionticum</name>
    <dbReference type="NCBI Taxonomy" id="3043284"/>
    <lineage>
        <taxon>Bacteria</taxon>
        <taxon>Candidatus Saccharimonadota</taxon>
        <taxon>Candidatus Saccharimonadia</taxon>
        <taxon>Candidatus Saccharimonadales</taxon>
        <taxon>Candidatus Saccharimonadaceae</taxon>
        <taxon>Candidatus Southlakia</taxon>
    </lineage>
</organism>
<sequence length="346" mass="37199">MKPGEILFLTRDDVIALGGRDMAFATNVIEAMFAAWVQGDVLQPVKTSLKFTDCAANESVGGVVNVLPAAIRVGDDATYGAKLLGAMPANVSQGVPRATGVTVLFDEAHKMPIAIMDAQVLSAMRTGAVSALAARKLCRQNTAEIGCIGAGVNMYTQLLGVLSVLPQVMRVKIYSRGESKQRLVAKLQRKFPQIEFMPVESARGAAQTADLIVTCVANTSEPVVQIRDVLRPGVTVFNIGCLENDPELLVHMDIIVSDFWEHTKHRGVQTHAVAYARGLIADEDVVNLGAILRGEQCGRVNDEQKIFFGPTGLGAEDIALGRAIYQRALKRGAGTKLTLWSGESWI</sequence>
<protein>
    <submittedName>
        <fullName evidence="1">Ornithine cyclodeaminase</fullName>
        <ecNumber evidence="1">1.5.1.51</ecNumber>
    </submittedName>
</protein>
<dbReference type="EC" id="1.5.1.51" evidence="1"/>
<evidence type="ECO:0000313" key="2">
    <source>
        <dbReference type="Proteomes" id="UP001177295"/>
    </source>
</evidence>
<dbReference type="EMBL" id="CP124550">
    <property type="protein sequence ID" value="WIO45930.1"/>
    <property type="molecule type" value="Genomic_DNA"/>
</dbReference>
<dbReference type="SUPFAM" id="SSF51735">
    <property type="entry name" value="NAD(P)-binding Rossmann-fold domains"/>
    <property type="match status" value="1"/>
</dbReference>
<dbReference type="GO" id="GO:0016491">
    <property type="term" value="F:oxidoreductase activity"/>
    <property type="evidence" value="ECO:0007669"/>
    <property type="project" value="UniProtKB-KW"/>
</dbReference>
<dbReference type="Gene3D" id="3.30.1780.10">
    <property type="entry name" value="ornithine cyclodeaminase, domain 1"/>
    <property type="match status" value="1"/>
</dbReference>
<gene>
    <name evidence="1" type="primary">sbnB</name>
    <name evidence="1" type="ORF">SEML1_0300</name>
</gene>